<name>A0AAV2FLC3_9ROSI</name>
<proteinExistence type="predicted"/>
<dbReference type="EMBL" id="OZ034820">
    <property type="protein sequence ID" value="CAL1399048.1"/>
    <property type="molecule type" value="Genomic_DNA"/>
</dbReference>
<evidence type="ECO:0000313" key="3">
    <source>
        <dbReference type="Proteomes" id="UP001497516"/>
    </source>
</evidence>
<feature type="compositionally biased region" description="Basic and acidic residues" evidence="1">
    <location>
        <begin position="108"/>
        <end position="119"/>
    </location>
</feature>
<keyword evidence="3" id="KW-1185">Reference proteome</keyword>
<dbReference type="Proteomes" id="UP001497516">
    <property type="component" value="Chromosome 7"/>
</dbReference>
<reference evidence="2 3" key="1">
    <citation type="submission" date="2024-04" db="EMBL/GenBank/DDBJ databases">
        <authorList>
            <person name="Fracassetti M."/>
        </authorList>
    </citation>
    <scope>NUCLEOTIDE SEQUENCE [LARGE SCALE GENOMIC DNA]</scope>
</reference>
<protein>
    <submittedName>
        <fullName evidence="2">Uncharacterized protein</fullName>
    </submittedName>
</protein>
<evidence type="ECO:0000313" key="2">
    <source>
        <dbReference type="EMBL" id="CAL1399048.1"/>
    </source>
</evidence>
<gene>
    <name evidence="2" type="ORF">LTRI10_LOCUS39247</name>
</gene>
<accession>A0AAV2FLC3</accession>
<organism evidence="2 3">
    <name type="scientific">Linum trigynum</name>
    <dbReference type="NCBI Taxonomy" id="586398"/>
    <lineage>
        <taxon>Eukaryota</taxon>
        <taxon>Viridiplantae</taxon>
        <taxon>Streptophyta</taxon>
        <taxon>Embryophyta</taxon>
        <taxon>Tracheophyta</taxon>
        <taxon>Spermatophyta</taxon>
        <taxon>Magnoliopsida</taxon>
        <taxon>eudicotyledons</taxon>
        <taxon>Gunneridae</taxon>
        <taxon>Pentapetalae</taxon>
        <taxon>rosids</taxon>
        <taxon>fabids</taxon>
        <taxon>Malpighiales</taxon>
        <taxon>Linaceae</taxon>
        <taxon>Linum</taxon>
    </lineage>
</organism>
<evidence type="ECO:0000256" key="1">
    <source>
        <dbReference type="SAM" id="MobiDB-lite"/>
    </source>
</evidence>
<dbReference type="AlphaFoldDB" id="A0AAV2FLC3"/>
<sequence>MLRMNSMLRSRRKSSSCSLLSYSTITTTWFLTESTLSLNQKIHTQQIYRIKKYRIKKQHYHKLTWRGVDDEVATTTMGGLADGKRDDDGGCATRLGLQARTTTTVQQEDWKAKDEGDRR</sequence>
<feature type="region of interest" description="Disordered" evidence="1">
    <location>
        <begin position="78"/>
        <end position="119"/>
    </location>
</feature>